<accession>A0A2R6CDF2</accession>
<evidence type="ECO:0000313" key="2">
    <source>
        <dbReference type="EMBL" id="PSO08918.1"/>
    </source>
</evidence>
<gene>
    <name evidence="2" type="ORF">B9Q04_03070</name>
</gene>
<sequence>MSSIGRGFSRGTSLKPKGNSRGEHDVLIFEDLDVRSLIRKVITKKRRVRLYGSSFSDLRKILE</sequence>
<feature type="region of interest" description="Disordered" evidence="1">
    <location>
        <begin position="1"/>
        <end position="21"/>
    </location>
</feature>
<reference evidence="2 3" key="1">
    <citation type="submission" date="2017-04" db="EMBL/GenBank/DDBJ databases">
        <title>Novel microbial lineages endemic to geothermal iron-oxide mats fill important gaps in the evolutionary history of Archaea.</title>
        <authorList>
            <person name="Jay Z.J."/>
            <person name="Beam J.P."/>
            <person name="Dlakic M."/>
            <person name="Rusch D.B."/>
            <person name="Kozubal M.A."/>
            <person name="Inskeep W.P."/>
        </authorList>
    </citation>
    <scope>NUCLEOTIDE SEQUENCE [LARGE SCALE GENOMIC DNA]</scope>
    <source>
        <strain evidence="2">BE_D</strain>
    </source>
</reference>
<evidence type="ECO:0000313" key="3">
    <source>
        <dbReference type="Proteomes" id="UP000242015"/>
    </source>
</evidence>
<proteinExistence type="predicted"/>
<organism evidence="2 3">
    <name type="scientific">Candidatus Marsarchaeota G2 archaeon BE_D</name>
    <dbReference type="NCBI Taxonomy" id="1978158"/>
    <lineage>
        <taxon>Archaea</taxon>
        <taxon>Candidatus Marsarchaeota</taxon>
        <taxon>Candidatus Marsarchaeota group 2</taxon>
    </lineage>
</organism>
<protein>
    <submittedName>
        <fullName evidence="2">Uncharacterized protein</fullName>
    </submittedName>
</protein>
<dbReference type="AlphaFoldDB" id="A0A2R6CDF2"/>
<name>A0A2R6CDF2_9ARCH</name>
<dbReference type="Proteomes" id="UP000242015">
    <property type="component" value="Unassembled WGS sequence"/>
</dbReference>
<comment type="caution">
    <text evidence="2">The sequence shown here is derived from an EMBL/GenBank/DDBJ whole genome shotgun (WGS) entry which is preliminary data.</text>
</comment>
<evidence type="ECO:0000256" key="1">
    <source>
        <dbReference type="SAM" id="MobiDB-lite"/>
    </source>
</evidence>
<dbReference type="EMBL" id="NEXF01000038">
    <property type="protein sequence ID" value="PSO08918.1"/>
    <property type="molecule type" value="Genomic_DNA"/>
</dbReference>